<keyword evidence="2" id="KW-1185">Reference proteome</keyword>
<proteinExistence type="predicted"/>
<reference evidence="1 2" key="1">
    <citation type="submission" date="2018-02" db="EMBL/GenBank/DDBJ databases">
        <title>Draft genome of wild Prunus yedoensis var. nudiflora.</title>
        <authorList>
            <person name="Baek S."/>
            <person name="Kim J.-H."/>
            <person name="Choi K."/>
            <person name="Kim G.-B."/>
            <person name="Cho A."/>
            <person name="Jang H."/>
            <person name="Shin C.-H."/>
            <person name="Yu H.-J."/>
            <person name="Mun J.-H."/>
        </authorList>
    </citation>
    <scope>NUCLEOTIDE SEQUENCE [LARGE SCALE GENOMIC DNA]</scope>
    <source>
        <strain evidence="2">cv. Jeju island</strain>
        <tissue evidence="1">Leaf</tissue>
    </source>
</reference>
<accession>A0A314UM44</accession>
<dbReference type="Proteomes" id="UP000250321">
    <property type="component" value="Unassembled WGS sequence"/>
</dbReference>
<evidence type="ECO:0000313" key="1">
    <source>
        <dbReference type="EMBL" id="PQM38583.1"/>
    </source>
</evidence>
<protein>
    <submittedName>
        <fullName evidence="1">Uncharacterized protein</fullName>
    </submittedName>
</protein>
<comment type="caution">
    <text evidence="1">The sequence shown here is derived from an EMBL/GenBank/DDBJ whole genome shotgun (WGS) entry which is preliminary data.</text>
</comment>
<dbReference type="OrthoDB" id="691358at2759"/>
<dbReference type="PANTHER" id="PTHR34670:SF17">
    <property type="entry name" value="OS01G0143900 PROTEIN"/>
    <property type="match status" value="1"/>
</dbReference>
<gene>
    <name evidence="1" type="ORF">Pyn_11642</name>
</gene>
<dbReference type="PANTHER" id="PTHR34670">
    <property type="entry name" value="EXPRESSED PROTEIN"/>
    <property type="match status" value="1"/>
</dbReference>
<evidence type="ECO:0000313" key="2">
    <source>
        <dbReference type="Proteomes" id="UP000250321"/>
    </source>
</evidence>
<organism evidence="1 2">
    <name type="scientific">Prunus yedoensis var. nudiflora</name>
    <dbReference type="NCBI Taxonomy" id="2094558"/>
    <lineage>
        <taxon>Eukaryota</taxon>
        <taxon>Viridiplantae</taxon>
        <taxon>Streptophyta</taxon>
        <taxon>Embryophyta</taxon>
        <taxon>Tracheophyta</taxon>
        <taxon>Spermatophyta</taxon>
        <taxon>Magnoliopsida</taxon>
        <taxon>eudicotyledons</taxon>
        <taxon>Gunneridae</taxon>
        <taxon>Pentapetalae</taxon>
        <taxon>rosids</taxon>
        <taxon>fabids</taxon>
        <taxon>Rosales</taxon>
        <taxon>Rosaceae</taxon>
        <taxon>Amygdaloideae</taxon>
        <taxon>Amygdaleae</taxon>
        <taxon>Prunus</taxon>
    </lineage>
</organism>
<dbReference type="EMBL" id="PJQY01003301">
    <property type="protein sequence ID" value="PQM38583.1"/>
    <property type="molecule type" value="Genomic_DNA"/>
</dbReference>
<name>A0A314UM44_PRUYE</name>
<sequence length="89" mass="9653">MEGLLPLLYRTILQYRASEQPTPAESWYCELPEAPYVPLPADSTNSNRSGIKFLLSPASAMNPPPSSQLIASPGIQFTMRASTSSPLIS</sequence>
<dbReference type="AlphaFoldDB" id="A0A314UM44"/>